<protein>
    <submittedName>
        <fullName evidence="1">Uncharacterized protein</fullName>
    </submittedName>
</protein>
<gene>
    <name evidence="1" type="ORF">Godav_010292</name>
</gene>
<dbReference type="Proteomes" id="UP000593561">
    <property type="component" value="Unassembled WGS sequence"/>
</dbReference>
<organism evidence="1 2">
    <name type="scientific">Gossypium davidsonii</name>
    <name type="common">Davidson's cotton</name>
    <name type="synonym">Gossypium klotzschianum subsp. davidsonii</name>
    <dbReference type="NCBI Taxonomy" id="34287"/>
    <lineage>
        <taxon>Eukaryota</taxon>
        <taxon>Viridiplantae</taxon>
        <taxon>Streptophyta</taxon>
        <taxon>Embryophyta</taxon>
        <taxon>Tracheophyta</taxon>
        <taxon>Spermatophyta</taxon>
        <taxon>Magnoliopsida</taxon>
        <taxon>eudicotyledons</taxon>
        <taxon>Gunneridae</taxon>
        <taxon>Pentapetalae</taxon>
        <taxon>rosids</taxon>
        <taxon>malvids</taxon>
        <taxon>Malvales</taxon>
        <taxon>Malvaceae</taxon>
        <taxon>Malvoideae</taxon>
        <taxon>Gossypium</taxon>
    </lineage>
</organism>
<feature type="non-terminal residue" evidence="1">
    <location>
        <position position="36"/>
    </location>
</feature>
<dbReference type="EMBL" id="JABFAC010000009">
    <property type="protein sequence ID" value="MBA0625040.1"/>
    <property type="molecule type" value="Genomic_DNA"/>
</dbReference>
<dbReference type="AlphaFoldDB" id="A0A7J8SGW5"/>
<accession>A0A7J8SGW5</accession>
<keyword evidence="2" id="KW-1185">Reference proteome</keyword>
<proteinExistence type="predicted"/>
<name>A0A7J8SGW5_GOSDV</name>
<reference evidence="1 2" key="1">
    <citation type="journal article" date="2019" name="Genome Biol. Evol.">
        <title>Insights into the evolution of the New World diploid cottons (Gossypium, subgenus Houzingenia) based on genome sequencing.</title>
        <authorList>
            <person name="Grover C.E."/>
            <person name="Arick M.A. 2nd"/>
            <person name="Thrash A."/>
            <person name="Conover J.L."/>
            <person name="Sanders W.S."/>
            <person name="Peterson D.G."/>
            <person name="Frelichowski J.E."/>
            <person name="Scheffler J.A."/>
            <person name="Scheffler B.E."/>
            <person name="Wendel J.F."/>
        </authorList>
    </citation>
    <scope>NUCLEOTIDE SEQUENCE [LARGE SCALE GENOMIC DNA]</scope>
    <source>
        <strain evidence="1">27</strain>
        <tissue evidence="1">Leaf</tissue>
    </source>
</reference>
<sequence length="36" mass="3999">MASPLLLVASTNLELNLKAIFRPGRFQDAPNNQRMA</sequence>
<evidence type="ECO:0000313" key="1">
    <source>
        <dbReference type="EMBL" id="MBA0625040.1"/>
    </source>
</evidence>
<evidence type="ECO:0000313" key="2">
    <source>
        <dbReference type="Proteomes" id="UP000593561"/>
    </source>
</evidence>
<comment type="caution">
    <text evidence="1">The sequence shown here is derived from an EMBL/GenBank/DDBJ whole genome shotgun (WGS) entry which is preliminary data.</text>
</comment>